<dbReference type="SUPFAM" id="SSF53901">
    <property type="entry name" value="Thiolase-like"/>
    <property type="match status" value="2"/>
</dbReference>
<name>A0ABW0D4X4_STRFI</name>
<reference evidence="6" key="1">
    <citation type="journal article" date="2019" name="Int. J. Syst. Evol. Microbiol.">
        <title>The Global Catalogue of Microorganisms (GCM) 10K type strain sequencing project: providing services to taxonomists for standard genome sequencing and annotation.</title>
        <authorList>
            <consortium name="The Broad Institute Genomics Platform"/>
            <consortium name="The Broad Institute Genome Sequencing Center for Infectious Disease"/>
            <person name="Wu L."/>
            <person name="Ma J."/>
        </authorList>
    </citation>
    <scope>NUCLEOTIDE SEQUENCE [LARGE SCALE GENOMIC DNA]</scope>
    <source>
        <strain evidence="6">CCM 8479</strain>
    </source>
</reference>
<evidence type="ECO:0000256" key="2">
    <source>
        <dbReference type="ARBA" id="ARBA00022679"/>
    </source>
</evidence>
<dbReference type="PANTHER" id="PTHR11712">
    <property type="entry name" value="POLYKETIDE SYNTHASE-RELATED"/>
    <property type="match status" value="1"/>
</dbReference>
<comment type="caution">
    <text evidence="5">The sequence shown here is derived from an EMBL/GenBank/DDBJ whole genome shotgun (WGS) entry which is preliminary data.</text>
</comment>
<sequence>MVSGVGVLCAVADDPAAFAAALREGRCGIRRGADGGPGRADLDDDAPQRALEALRGSPGLPVDRALRTTGRSCLAVRAAVAAALEAWADARLDEHAPAPDRVGLVVAGNNLTGRQLAALTTRYAQKPRFVPPRSALRLQDTDQVGVLSEVLGIEGEGCTVGAASASGNLALVQGARLVASGAADACLVVGALTELSDVERQAYLNIGAMAPGPAAPPFDPDHSGFVAGQAAACAVLESETSARRRRVPGYARVGGVHARLAATGSAAPDPRAEAAAMTGALRDAGVRPDQVTYVNTHGTGSPGGDAAELAALDEVFAHTGRRPWVNATKGLTGHCLAAAGVVEAVAVAVQMRGGFLHPTPGRPPKNVRGAEFTGDAAVPADVSHALSNGFGFGGFNSSILFSALRQTQR</sequence>
<evidence type="ECO:0000313" key="5">
    <source>
        <dbReference type="EMBL" id="MFC5224442.1"/>
    </source>
</evidence>
<dbReference type="InterPro" id="IPR000794">
    <property type="entry name" value="Beta-ketoacyl_synthase"/>
</dbReference>
<proteinExistence type="inferred from homology"/>
<dbReference type="InterPro" id="IPR014031">
    <property type="entry name" value="Ketoacyl_synth_C"/>
</dbReference>
<accession>A0ABW0D4X4</accession>
<gene>
    <name evidence="5" type="ORF">ACFPN6_07490</name>
</gene>
<dbReference type="PROSITE" id="PS52004">
    <property type="entry name" value="KS3_2"/>
    <property type="match status" value="1"/>
</dbReference>
<organism evidence="5 6">
    <name type="scientific">Streptomyces fimbriatus</name>
    <dbReference type="NCBI Taxonomy" id="68197"/>
    <lineage>
        <taxon>Bacteria</taxon>
        <taxon>Bacillati</taxon>
        <taxon>Actinomycetota</taxon>
        <taxon>Actinomycetes</taxon>
        <taxon>Kitasatosporales</taxon>
        <taxon>Streptomycetaceae</taxon>
        <taxon>Streptomyces</taxon>
    </lineage>
</organism>
<dbReference type="InterPro" id="IPR020841">
    <property type="entry name" value="PKS_Beta-ketoAc_synthase_dom"/>
</dbReference>
<dbReference type="RefSeq" id="WP_344643857.1">
    <property type="nucleotide sequence ID" value="NZ_BAAASS010000005.1"/>
</dbReference>
<evidence type="ECO:0000256" key="1">
    <source>
        <dbReference type="ARBA" id="ARBA00008467"/>
    </source>
</evidence>
<keyword evidence="2 3" id="KW-0808">Transferase</keyword>
<feature type="domain" description="Ketosynthase family 3 (KS3)" evidence="4">
    <location>
        <begin position="1"/>
        <end position="403"/>
    </location>
</feature>
<evidence type="ECO:0000313" key="6">
    <source>
        <dbReference type="Proteomes" id="UP001596156"/>
    </source>
</evidence>
<comment type="similarity">
    <text evidence="1 3">Belongs to the thiolase-like superfamily. Beta-ketoacyl-ACP synthases family.</text>
</comment>
<dbReference type="Pfam" id="PF02801">
    <property type="entry name" value="Ketoacyl-synt_C"/>
    <property type="match status" value="1"/>
</dbReference>
<keyword evidence="6" id="KW-1185">Reference proteome</keyword>
<dbReference type="PANTHER" id="PTHR11712:SF336">
    <property type="entry name" value="3-OXOACYL-[ACYL-CARRIER-PROTEIN] SYNTHASE, MITOCHONDRIAL"/>
    <property type="match status" value="1"/>
</dbReference>
<dbReference type="Pfam" id="PF00109">
    <property type="entry name" value="ketoacyl-synt"/>
    <property type="match status" value="1"/>
</dbReference>
<dbReference type="SMART" id="SM00825">
    <property type="entry name" value="PKS_KS"/>
    <property type="match status" value="1"/>
</dbReference>
<dbReference type="InterPro" id="IPR014030">
    <property type="entry name" value="Ketoacyl_synth_N"/>
</dbReference>
<evidence type="ECO:0000259" key="4">
    <source>
        <dbReference type="PROSITE" id="PS52004"/>
    </source>
</evidence>
<dbReference type="InterPro" id="IPR016039">
    <property type="entry name" value="Thiolase-like"/>
</dbReference>
<dbReference type="EMBL" id="JBHSKL010000009">
    <property type="protein sequence ID" value="MFC5224442.1"/>
    <property type="molecule type" value="Genomic_DNA"/>
</dbReference>
<dbReference type="Proteomes" id="UP001596156">
    <property type="component" value="Unassembled WGS sequence"/>
</dbReference>
<protein>
    <submittedName>
        <fullName evidence="5">Beta-ketoacyl synthase N-terminal-like domain-containing protein</fullName>
    </submittedName>
</protein>
<dbReference type="Gene3D" id="3.40.47.10">
    <property type="match status" value="2"/>
</dbReference>
<evidence type="ECO:0000256" key="3">
    <source>
        <dbReference type="RuleBase" id="RU003694"/>
    </source>
</evidence>